<reference evidence="6 7" key="1">
    <citation type="submission" date="2008-06" db="EMBL/GenBank/DDBJ databases">
        <title>Complete sequence of Chloroherpeton thalassium ATCC 35110.</title>
        <authorList>
            <consortium name="US DOE Joint Genome Institute"/>
            <person name="Lucas S."/>
            <person name="Copeland A."/>
            <person name="Lapidus A."/>
            <person name="Glavina del Rio T."/>
            <person name="Dalin E."/>
            <person name="Tice H."/>
            <person name="Bruce D."/>
            <person name="Goodwin L."/>
            <person name="Pitluck S."/>
            <person name="Schmutz J."/>
            <person name="Larimer F."/>
            <person name="Land M."/>
            <person name="Hauser L."/>
            <person name="Kyrpides N."/>
            <person name="Mikhailova N."/>
            <person name="Liu Z."/>
            <person name="Li T."/>
            <person name="Zhao F."/>
            <person name="Overmann J."/>
            <person name="Bryant D.A."/>
            <person name="Richardson P."/>
        </authorList>
    </citation>
    <scope>NUCLEOTIDE SEQUENCE [LARGE SCALE GENOMIC DNA]</scope>
    <source>
        <strain evidence="7">ATCC 35110 / GB-78</strain>
    </source>
</reference>
<dbReference type="PANTHER" id="PTHR30097:SF16">
    <property type="entry name" value="CATION EFFLUX SYSTEM (CZCB-LIKE)"/>
    <property type="match status" value="1"/>
</dbReference>
<dbReference type="eggNOG" id="COG0845">
    <property type="taxonomic scope" value="Bacteria"/>
</dbReference>
<evidence type="ECO:0000256" key="3">
    <source>
        <dbReference type="SAM" id="SignalP"/>
    </source>
</evidence>
<evidence type="ECO:0000256" key="1">
    <source>
        <dbReference type="ARBA" id="ARBA00009477"/>
    </source>
</evidence>
<organism evidence="6 7">
    <name type="scientific">Chloroherpeton thalassium (strain ATCC 35110 / GB-78)</name>
    <dbReference type="NCBI Taxonomy" id="517418"/>
    <lineage>
        <taxon>Bacteria</taxon>
        <taxon>Pseudomonadati</taxon>
        <taxon>Chlorobiota</taxon>
        <taxon>Chlorobiia</taxon>
        <taxon>Chlorobiales</taxon>
        <taxon>Chloroherpetonaceae</taxon>
        <taxon>Chloroherpeton</taxon>
    </lineage>
</organism>
<dbReference type="Proteomes" id="UP000001208">
    <property type="component" value="Chromosome"/>
</dbReference>
<accession>B3QUI0</accession>
<dbReference type="SUPFAM" id="SSF111369">
    <property type="entry name" value="HlyD-like secretion proteins"/>
    <property type="match status" value="1"/>
</dbReference>
<dbReference type="AlphaFoldDB" id="B3QUI0"/>
<dbReference type="HOGENOM" id="CLU_018816_13_3_10"/>
<dbReference type="Gene3D" id="2.40.50.100">
    <property type="match status" value="1"/>
</dbReference>
<dbReference type="KEGG" id="cts:Ctha_0415"/>
<dbReference type="InterPro" id="IPR058792">
    <property type="entry name" value="Beta-barrel_RND_2"/>
</dbReference>
<evidence type="ECO:0000313" key="7">
    <source>
        <dbReference type="Proteomes" id="UP000001208"/>
    </source>
</evidence>
<feature type="domain" description="CzcB-like barrel-sandwich hybrid" evidence="5">
    <location>
        <begin position="82"/>
        <end position="230"/>
    </location>
</feature>
<dbReference type="InterPro" id="IPR051909">
    <property type="entry name" value="MFP_Cation_Efflux"/>
</dbReference>
<proteinExistence type="inferred from homology"/>
<feature type="domain" description="CusB-like beta-barrel" evidence="4">
    <location>
        <begin position="238"/>
        <end position="309"/>
    </location>
</feature>
<dbReference type="Pfam" id="PF25954">
    <property type="entry name" value="Beta-barrel_RND_2"/>
    <property type="match status" value="1"/>
</dbReference>
<dbReference type="Gene3D" id="2.40.420.20">
    <property type="match status" value="1"/>
</dbReference>
<keyword evidence="3" id="KW-0732">Signal</keyword>
<evidence type="ECO:0000313" key="6">
    <source>
        <dbReference type="EMBL" id="ACF12886.1"/>
    </source>
</evidence>
<dbReference type="InterPro" id="IPR058647">
    <property type="entry name" value="BSH_CzcB-like"/>
</dbReference>
<dbReference type="Pfam" id="PF25973">
    <property type="entry name" value="BSH_CzcB"/>
    <property type="match status" value="1"/>
</dbReference>
<protein>
    <submittedName>
        <fullName evidence="6">Efflux transporter, RND family, MFP subunit</fullName>
    </submittedName>
</protein>
<evidence type="ECO:0000256" key="2">
    <source>
        <dbReference type="ARBA" id="ARBA00022448"/>
    </source>
</evidence>
<keyword evidence="2" id="KW-0813">Transport</keyword>
<dbReference type="RefSeq" id="WP_012498970.1">
    <property type="nucleotide sequence ID" value="NC_011026.1"/>
</dbReference>
<keyword evidence="7" id="KW-1185">Reference proteome</keyword>
<comment type="similarity">
    <text evidence="1">Belongs to the membrane fusion protein (MFP) (TC 8.A.1) family.</text>
</comment>
<dbReference type="GO" id="GO:0022857">
    <property type="term" value="F:transmembrane transporter activity"/>
    <property type="evidence" value="ECO:0007669"/>
    <property type="project" value="InterPro"/>
</dbReference>
<dbReference type="Gene3D" id="1.10.287.470">
    <property type="entry name" value="Helix hairpin bin"/>
    <property type="match status" value="1"/>
</dbReference>
<evidence type="ECO:0000259" key="4">
    <source>
        <dbReference type="Pfam" id="PF25954"/>
    </source>
</evidence>
<dbReference type="PANTHER" id="PTHR30097">
    <property type="entry name" value="CATION EFFLUX SYSTEM PROTEIN CUSB"/>
    <property type="match status" value="1"/>
</dbReference>
<evidence type="ECO:0000259" key="5">
    <source>
        <dbReference type="Pfam" id="PF25973"/>
    </source>
</evidence>
<dbReference type="InterPro" id="IPR006143">
    <property type="entry name" value="RND_pump_MFP"/>
</dbReference>
<dbReference type="EMBL" id="CP001100">
    <property type="protein sequence ID" value="ACF12886.1"/>
    <property type="molecule type" value="Genomic_DNA"/>
</dbReference>
<name>B3QUI0_CHLT3</name>
<feature type="signal peptide" evidence="3">
    <location>
        <begin position="1"/>
        <end position="18"/>
    </location>
</feature>
<dbReference type="STRING" id="517418.Ctha_0415"/>
<dbReference type="GO" id="GO:0016020">
    <property type="term" value="C:membrane"/>
    <property type="evidence" value="ECO:0007669"/>
    <property type="project" value="InterPro"/>
</dbReference>
<dbReference type="Gene3D" id="2.40.30.170">
    <property type="match status" value="1"/>
</dbReference>
<gene>
    <name evidence="6" type="ordered locus">Ctha_0415</name>
</gene>
<feature type="chain" id="PRO_5002797798" evidence="3">
    <location>
        <begin position="19"/>
        <end position="388"/>
    </location>
</feature>
<dbReference type="PROSITE" id="PS51257">
    <property type="entry name" value="PROKAR_LIPOPROTEIN"/>
    <property type="match status" value="1"/>
</dbReference>
<dbReference type="NCBIfam" id="TIGR01730">
    <property type="entry name" value="RND_mfp"/>
    <property type="match status" value="1"/>
</dbReference>
<sequence length="388" mass="42166">MKHIATFLAWLLSLFILAGCQNDDAPKETEDAPSTVQASVVELSEAKFQRANLAFATVTYEPIEFLLTVPAEIFPMPNSEAFVGSLVAGRIKSVGAKLSQFVQAGAPLAVLESAEIGAATADLKQCAAELEVAESDLRRKASLSDENIISGKALAEAEARLKIAKASLYAAESRVAAIGFSSREIEDMKKNPDTRVTSVGIRAPISGFLSARSARIGEYVLPEQTLFKIHNLSKVMLVGSIFEPDFHKVAEGQKVEVFFGENHREKLLATIESVGTTLDEVTHALSVRAVLQNPDYRLKPSMHAEMWIHARAKEPAFLLPAGAVGIDGEKKFVFVRKAERVFEQRTVVPLYETQAQVALSEGVGEGETVVSEGVFFLKSEIKASEMEE</sequence>